<evidence type="ECO:0000313" key="6">
    <source>
        <dbReference type="EMBL" id="MDP9793027.1"/>
    </source>
</evidence>
<proteinExistence type="predicted"/>
<gene>
    <name evidence="6" type="ORF">J2S43_001539</name>
</gene>
<dbReference type="InterPro" id="IPR001647">
    <property type="entry name" value="HTH_TetR"/>
</dbReference>
<dbReference type="PRINTS" id="PR00455">
    <property type="entry name" value="HTHTETR"/>
</dbReference>
<evidence type="ECO:0000256" key="3">
    <source>
        <dbReference type="ARBA" id="ARBA00023163"/>
    </source>
</evidence>
<dbReference type="SUPFAM" id="SSF46689">
    <property type="entry name" value="Homeodomain-like"/>
    <property type="match status" value="1"/>
</dbReference>
<keyword evidence="1" id="KW-0805">Transcription regulation</keyword>
<keyword evidence="3" id="KW-0804">Transcription</keyword>
<keyword evidence="7" id="KW-1185">Reference proteome</keyword>
<dbReference type="PROSITE" id="PS50977">
    <property type="entry name" value="HTH_TETR_2"/>
    <property type="match status" value="1"/>
</dbReference>
<evidence type="ECO:0000256" key="4">
    <source>
        <dbReference type="PROSITE-ProRule" id="PRU00335"/>
    </source>
</evidence>
<dbReference type="PANTHER" id="PTHR30055:SF234">
    <property type="entry name" value="HTH-TYPE TRANSCRIPTIONAL REGULATOR BETI"/>
    <property type="match status" value="1"/>
</dbReference>
<dbReference type="Pfam" id="PF00440">
    <property type="entry name" value="TetR_N"/>
    <property type="match status" value="1"/>
</dbReference>
<protein>
    <submittedName>
        <fullName evidence="6">AcrR family transcriptional regulator</fullName>
    </submittedName>
</protein>
<dbReference type="InterPro" id="IPR009057">
    <property type="entry name" value="Homeodomain-like_sf"/>
</dbReference>
<feature type="domain" description="HTH tetR-type" evidence="5">
    <location>
        <begin position="14"/>
        <end position="74"/>
    </location>
</feature>
<evidence type="ECO:0000256" key="2">
    <source>
        <dbReference type="ARBA" id="ARBA00023125"/>
    </source>
</evidence>
<dbReference type="RefSeq" id="WP_306827919.1">
    <property type="nucleotide sequence ID" value="NZ_JAUSRA010000001.1"/>
</dbReference>
<name>A0ABT9MNJ8_9ACTN</name>
<evidence type="ECO:0000259" key="5">
    <source>
        <dbReference type="PROSITE" id="PS50977"/>
    </source>
</evidence>
<keyword evidence="2 4" id="KW-0238">DNA-binding</keyword>
<evidence type="ECO:0000256" key="1">
    <source>
        <dbReference type="ARBA" id="ARBA00023015"/>
    </source>
</evidence>
<comment type="caution">
    <text evidence="6">The sequence shown here is derived from an EMBL/GenBank/DDBJ whole genome shotgun (WGS) entry which is preliminary data.</text>
</comment>
<dbReference type="PANTHER" id="PTHR30055">
    <property type="entry name" value="HTH-TYPE TRANSCRIPTIONAL REGULATOR RUTR"/>
    <property type="match status" value="1"/>
</dbReference>
<sequence>MADALRAPRQDRSRDKLERIYQAAVALLVEGGWDAVTVGDVERRSGVSRGTFYLRFPHREALLDYVAQRLIDTVNQAHDEAFSEARAVGATTLDAAVRAAVRATAGLFRRHGPVLLRLNRGERGGAGAEAMNRLSRDFRSVLAPVTGADPARRAPLEFAMQLVLSMVNSEIHPRVTFTEHVARDWDAFVDELGDAVTCYLRSRIPGA</sequence>
<dbReference type="EMBL" id="JAUSRA010000001">
    <property type="protein sequence ID" value="MDP9793027.1"/>
    <property type="molecule type" value="Genomic_DNA"/>
</dbReference>
<dbReference type="Gene3D" id="1.10.357.10">
    <property type="entry name" value="Tetracycline Repressor, domain 2"/>
    <property type="match status" value="1"/>
</dbReference>
<dbReference type="InterPro" id="IPR050109">
    <property type="entry name" value="HTH-type_TetR-like_transc_reg"/>
</dbReference>
<accession>A0ABT9MNJ8</accession>
<dbReference type="Proteomes" id="UP001240984">
    <property type="component" value="Unassembled WGS sequence"/>
</dbReference>
<evidence type="ECO:0000313" key="7">
    <source>
        <dbReference type="Proteomes" id="UP001240984"/>
    </source>
</evidence>
<reference evidence="6 7" key="1">
    <citation type="submission" date="2023-07" db="EMBL/GenBank/DDBJ databases">
        <title>Sequencing the genomes of 1000 actinobacteria strains.</title>
        <authorList>
            <person name="Klenk H.-P."/>
        </authorList>
    </citation>
    <scope>NUCLEOTIDE SEQUENCE [LARGE SCALE GENOMIC DNA]</scope>
    <source>
        <strain evidence="6 7">DSM 44710</strain>
    </source>
</reference>
<organism evidence="6 7">
    <name type="scientific">Catenuloplanes nepalensis</name>
    <dbReference type="NCBI Taxonomy" id="587533"/>
    <lineage>
        <taxon>Bacteria</taxon>
        <taxon>Bacillati</taxon>
        <taxon>Actinomycetota</taxon>
        <taxon>Actinomycetes</taxon>
        <taxon>Micromonosporales</taxon>
        <taxon>Micromonosporaceae</taxon>
        <taxon>Catenuloplanes</taxon>
    </lineage>
</organism>
<feature type="DNA-binding region" description="H-T-H motif" evidence="4">
    <location>
        <begin position="37"/>
        <end position="56"/>
    </location>
</feature>